<dbReference type="EMBL" id="SRLO01000191">
    <property type="protein sequence ID" value="TNN68343.1"/>
    <property type="molecule type" value="Genomic_DNA"/>
</dbReference>
<proteinExistence type="predicted"/>
<sequence length="82" mass="8563">MKGGGSMEPHSLDSPLLVGVSRSQSPKQLPDSAISRSRAAARATASPAAIAAALGNTACEEAQKEHRDWHSLPEAFELVVLV</sequence>
<accession>A0A4Z2HTR6</accession>
<reference evidence="2 3" key="1">
    <citation type="submission" date="2019-03" db="EMBL/GenBank/DDBJ databases">
        <title>First draft genome of Liparis tanakae, snailfish: a comprehensive survey of snailfish specific genes.</title>
        <authorList>
            <person name="Kim W."/>
            <person name="Song I."/>
            <person name="Jeong J.-H."/>
            <person name="Kim D."/>
            <person name="Kim S."/>
            <person name="Ryu S."/>
            <person name="Song J.Y."/>
            <person name="Lee S.K."/>
        </authorList>
    </citation>
    <scope>NUCLEOTIDE SEQUENCE [LARGE SCALE GENOMIC DNA]</scope>
    <source>
        <tissue evidence="2">Muscle</tissue>
    </source>
</reference>
<evidence type="ECO:0000313" key="3">
    <source>
        <dbReference type="Proteomes" id="UP000314294"/>
    </source>
</evidence>
<name>A0A4Z2HTR6_9TELE</name>
<evidence type="ECO:0000313" key="2">
    <source>
        <dbReference type="EMBL" id="TNN68343.1"/>
    </source>
</evidence>
<organism evidence="2 3">
    <name type="scientific">Liparis tanakae</name>
    <name type="common">Tanaka's snailfish</name>
    <dbReference type="NCBI Taxonomy" id="230148"/>
    <lineage>
        <taxon>Eukaryota</taxon>
        <taxon>Metazoa</taxon>
        <taxon>Chordata</taxon>
        <taxon>Craniata</taxon>
        <taxon>Vertebrata</taxon>
        <taxon>Euteleostomi</taxon>
        <taxon>Actinopterygii</taxon>
        <taxon>Neopterygii</taxon>
        <taxon>Teleostei</taxon>
        <taxon>Neoteleostei</taxon>
        <taxon>Acanthomorphata</taxon>
        <taxon>Eupercaria</taxon>
        <taxon>Perciformes</taxon>
        <taxon>Cottioidei</taxon>
        <taxon>Cottales</taxon>
        <taxon>Liparidae</taxon>
        <taxon>Liparis</taxon>
    </lineage>
</organism>
<feature type="region of interest" description="Disordered" evidence="1">
    <location>
        <begin position="1"/>
        <end position="40"/>
    </location>
</feature>
<gene>
    <name evidence="2" type="ORF">EYF80_021396</name>
</gene>
<evidence type="ECO:0000256" key="1">
    <source>
        <dbReference type="SAM" id="MobiDB-lite"/>
    </source>
</evidence>
<dbReference type="Proteomes" id="UP000314294">
    <property type="component" value="Unassembled WGS sequence"/>
</dbReference>
<keyword evidence="3" id="KW-1185">Reference proteome</keyword>
<dbReference type="AlphaFoldDB" id="A0A4Z2HTR6"/>
<protein>
    <submittedName>
        <fullName evidence="2">Uncharacterized protein</fullName>
    </submittedName>
</protein>
<comment type="caution">
    <text evidence="2">The sequence shown here is derived from an EMBL/GenBank/DDBJ whole genome shotgun (WGS) entry which is preliminary data.</text>
</comment>